<dbReference type="InterPro" id="IPR051844">
    <property type="entry name" value="USH2_Complex_Protein"/>
</dbReference>
<keyword evidence="2" id="KW-0677">Repeat</keyword>
<evidence type="ECO:0000259" key="4">
    <source>
        <dbReference type="PROSITE" id="PS50106"/>
    </source>
</evidence>
<evidence type="ECO:0000313" key="5">
    <source>
        <dbReference type="EMBL" id="KAF0291511.1"/>
    </source>
</evidence>
<dbReference type="GO" id="GO:0032426">
    <property type="term" value="C:stereocilium tip"/>
    <property type="evidence" value="ECO:0007669"/>
    <property type="project" value="TreeGrafter"/>
</dbReference>
<dbReference type="PANTHER" id="PTHR23116">
    <property type="entry name" value="PDZ DOMAIN CONTAINING WHIRLIN AND HARMONIN-RELATED"/>
    <property type="match status" value="1"/>
</dbReference>
<dbReference type="Pfam" id="PF00595">
    <property type="entry name" value="PDZ"/>
    <property type="match status" value="2"/>
</dbReference>
<evidence type="ECO:0000256" key="2">
    <source>
        <dbReference type="ARBA" id="ARBA00022737"/>
    </source>
</evidence>
<dbReference type="GO" id="GO:0002142">
    <property type="term" value="C:stereocilia ankle link complex"/>
    <property type="evidence" value="ECO:0007669"/>
    <property type="project" value="TreeGrafter"/>
</dbReference>
<dbReference type="EMBL" id="VIIS01001875">
    <property type="protein sequence ID" value="KAF0291511.1"/>
    <property type="molecule type" value="Genomic_DNA"/>
</dbReference>
<proteinExistence type="predicted"/>
<dbReference type="GO" id="GO:0005886">
    <property type="term" value="C:plasma membrane"/>
    <property type="evidence" value="ECO:0007669"/>
    <property type="project" value="TreeGrafter"/>
</dbReference>
<dbReference type="Proteomes" id="UP000440578">
    <property type="component" value="Unassembled WGS sequence"/>
</dbReference>
<sequence>MVVYGTRTVQLPRRRDDSLGFSVRGGREHGTGLFVSHVVPGSDAQRHGLKVGDEVLQVNGLSVKKSTHKEVVSVIKNSNFVQLRVRGALFVDSPRRRRCWTLPRRLCRRGKRPEHAIDMLRTWYPGASVAWRTVETIETRIYIGLTGQTTLGCSICKGPPGWPGVFVQSTKEVGLAREVGLRPGDQILQCNGVSFVDIDFAKVSTSK</sequence>
<name>A0A6A4VQJ1_AMPAM</name>
<dbReference type="PANTHER" id="PTHR23116:SF36">
    <property type="entry name" value="HARMONIN"/>
    <property type="match status" value="1"/>
</dbReference>
<evidence type="ECO:0000256" key="3">
    <source>
        <dbReference type="ARBA" id="ARBA00023273"/>
    </source>
</evidence>
<reference evidence="5 6" key="1">
    <citation type="submission" date="2019-07" db="EMBL/GenBank/DDBJ databases">
        <title>Draft genome assembly of a fouling barnacle, Amphibalanus amphitrite (Darwin, 1854): The first reference genome for Thecostraca.</title>
        <authorList>
            <person name="Kim W."/>
        </authorList>
    </citation>
    <scope>NUCLEOTIDE SEQUENCE [LARGE SCALE GENOMIC DNA]</scope>
    <source>
        <strain evidence="5">SNU_AA5</strain>
        <tissue evidence="5">Soma without cirri and trophi</tissue>
    </source>
</reference>
<dbReference type="OrthoDB" id="6021951at2759"/>
<feature type="domain" description="PDZ" evidence="4">
    <location>
        <begin position="140"/>
        <end position="207"/>
    </location>
</feature>
<dbReference type="InterPro" id="IPR036034">
    <property type="entry name" value="PDZ_sf"/>
</dbReference>
<dbReference type="SMART" id="SM00228">
    <property type="entry name" value="PDZ"/>
    <property type="match status" value="2"/>
</dbReference>
<keyword evidence="6" id="KW-1185">Reference proteome</keyword>
<evidence type="ECO:0000313" key="6">
    <source>
        <dbReference type="Proteomes" id="UP000440578"/>
    </source>
</evidence>
<comment type="subcellular location">
    <subcellularLocation>
        <location evidence="1">Cell projection</location>
    </subcellularLocation>
</comment>
<organism evidence="5 6">
    <name type="scientific">Amphibalanus amphitrite</name>
    <name type="common">Striped barnacle</name>
    <name type="synonym">Balanus amphitrite</name>
    <dbReference type="NCBI Taxonomy" id="1232801"/>
    <lineage>
        <taxon>Eukaryota</taxon>
        <taxon>Metazoa</taxon>
        <taxon>Ecdysozoa</taxon>
        <taxon>Arthropoda</taxon>
        <taxon>Crustacea</taxon>
        <taxon>Multicrustacea</taxon>
        <taxon>Cirripedia</taxon>
        <taxon>Thoracica</taxon>
        <taxon>Thoracicalcarea</taxon>
        <taxon>Balanomorpha</taxon>
        <taxon>Balanoidea</taxon>
        <taxon>Balanidae</taxon>
        <taxon>Amphibalaninae</taxon>
        <taxon>Amphibalanus</taxon>
    </lineage>
</organism>
<accession>A0A6A4VQJ1</accession>
<dbReference type="PROSITE" id="PS50106">
    <property type="entry name" value="PDZ"/>
    <property type="match status" value="2"/>
</dbReference>
<dbReference type="SUPFAM" id="SSF50156">
    <property type="entry name" value="PDZ domain-like"/>
    <property type="match status" value="2"/>
</dbReference>
<dbReference type="AlphaFoldDB" id="A0A6A4VQJ1"/>
<dbReference type="InterPro" id="IPR001478">
    <property type="entry name" value="PDZ"/>
</dbReference>
<evidence type="ECO:0000256" key="1">
    <source>
        <dbReference type="ARBA" id="ARBA00004316"/>
    </source>
</evidence>
<dbReference type="GO" id="GO:0005929">
    <property type="term" value="C:cilium"/>
    <property type="evidence" value="ECO:0007669"/>
    <property type="project" value="TreeGrafter"/>
</dbReference>
<dbReference type="Gene3D" id="2.30.42.10">
    <property type="match status" value="2"/>
</dbReference>
<comment type="caution">
    <text evidence="5">The sequence shown here is derived from an EMBL/GenBank/DDBJ whole genome shotgun (WGS) entry which is preliminary data.</text>
</comment>
<feature type="domain" description="PDZ" evidence="4">
    <location>
        <begin position="8"/>
        <end position="78"/>
    </location>
</feature>
<protein>
    <submittedName>
        <fullName evidence="5">Harmonin</fullName>
    </submittedName>
</protein>
<keyword evidence="3" id="KW-0966">Cell projection</keyword>
<gene>
    <name evidence="5" type="primary">USH1C</name>
    <name evidence="5" type="ORF">FJT64_001110</name>
</gene>